<dbReference type="Pfam" id="PF00106">
    <property type="entry name" value="adh_short"/>
    <property type="match status" value="1"/>
</dbReference>
<dbReference type="Gene3D" id="3.40.50.720">
    <property type="entry name" value="NAD(P)-binding Rossmann-like Domain"/>
    <property type="match status" value="1"/>
</dbReference>
<evidence type="ECO:0000256" key="3">
    <source>
        <dbReference type="RuleBase" id="RU000363"/>
    </source>
</evidence>
<dbReference type="PANTHER" id="PTHR43658">
    <property type="entry name" value="SHORT-CHAIN DEHYDROGENASE/REDUCTASE"/>
    <property type="match status" value="1"/>
</dbReference>
<dbReference type="EMBL" id="JAUSQM010000001">
    <property type="protein sequence ID" value="MDP9822706.1"/>
    <property type="molecule type" value="Genomic_DNA"/>
</dbReference>
<organism evidence="4 5">
    <name type="scientific">Nocardioides massiliensis</name>
    <dbReference type="NCBI Taxonomy" id="1325935"/>
    <lineage>
        <taxon>Bacteria</taxon>
        <taxon>Bacillati</taxon>
        <taxon>Actinomycetota</taxon>
        <taxon>Actinomycetes</taxon>
        <taxon>Propionibacteriales</taxon>
        <taxon>Nocardioidaceae</taxon>
        <taxon>Nocardioides</taxon>
    </lineage>
</organism>
<evidence type="ECO:0000313" key="4">
    <source>
        <dbReference type="EMBL" id="MDP9822706.1"/>
    </source>
</evidence>
<dbReference type="InterPro" id="IPR002347">
    <property type="entry name" value="SDR_fam"/>
</dbReference>
<dbReference type="PRINTS" id="PR00081">
    <property type="entry name" value="GDHRDH"/>
</dbReference>
<dbReference type="InterPro" id="IPR020904">
    <property type="entry name" value="Sc_DH/Rdtase_CS"/>
</dbReference>
<gene>
    <name evidence="4" type="ORF">J2S59_002515</name>
</gene>
<comment type="caution">
    <text evidence="4">The sequence shown here is derived from an EMBL/GenBank/DDBJ whole genome shotgun (WGS) entry which is preliminary data.</text>
</comment>
<evidence type="ECO:0000313" key="5">
    <source>
        <dbReference type="Proteomes" id="UP001240447"/>
    </source>
</evidence>
<evidence type="ECO:0000256" key="1">
    <source>
        <dbReference type="ARBA" id="ARBA00006484"/>
    </source>
</evidence>
<dbReference type="PROSITE" id="PS00061">
    <property type="entry name" value="ADH_SHORT"/>
    <property type="match status" value="1"/>
</dbReference>
<dbReference type="Proteomes" id="UP001240447">
    <property type="component" value="Unassembled WGS sequence"/>
</dbReference>
<evidence type="ECO:0000256" key="2">
    <source>
        <dbReference type="ARBA" id="ARBA00023002"/>
    </source>
</evidence>
<dbReference type="InterPro" id="IPR036291">
    <property type="entry name" value="NAD(P)-bd_dom_sf"/>
</dbReference>
<keyword evidence="5" id="KW-1185">Reference proteome</keyword>
<dbReference type="PANTHER" id="PTHR43658:SF8">
    <property type="entry name" value="17-BETA-HYDROXYSTEROID DEHYDROGENASE 14-RELATED"/>
    <property type="match status" value="1"/>
</dbReference>
<reference evidence="4 5" key="1">
    <citation type="submission" date="2023-07" db="EMBL/GenBank/DDBJ databases">
        <title>Sequencing the genomes of 1000 actinobacteria strains.</title>
        <authorList>
            <person name="Klenk H.-P."/>
        </authorList>
    </citation>
    <scope>NUCLEOTIDE SEQUENCE [LARGE SCALE GENOMIC DNA]</scope>
    <source>
        <strain evidence="4 5">GD13</strain>
    </source>
</reference>
<name>A0ABT9NQW6_9ACTN</name>
<sequence>MDINGVSAIVTGGASGIGAAACRQLAARGANVVVADLQADKGQALAEEIGGAFVEVDVTKTDQIINAVEVAKELGPLRVLVNSAGIGWAQRTIGRDGAYESAHDLAAFSKVIAINLIGTFDCIRLAATAMSQTEPLESGERGAIVNMASVAAFDGQIGQASYSASKGGVVGMTLPIARDLSAAGIRVNTIAPGLIDTPIYGEGEAAEQFKANLGANVLFPKRLGSGEELASMVVEAVTNSYLNAEVIRVDGGIRMPPK</sequence>
<proteinExistence type="inferred from homology"/>
<dbReference type="RefSeq" id="WP_068117581.1">
    <property type="nucleotide sequence ID" value="NZ_CCXJ01000094.1"/>
</dbReference>
<accession>A0ABT9NQW6</accession>
<keyword evidence="2" id="KW-0560">Oxidoreductase</keyword>
<dbReference type="PRINTS" id="PR00080">
    <property type="entry name" value="SDRFAMILY"/>
</dbReference>
<protein>
    <submittedName>
        <fullName evidence="4">NAD(P)-dependent dehydrogenase (Short-subunit alcohol dehydrogenase family)</fullName>
    </submittedName>
</protein>
<dbReference type="SUPFAM" id="SSF51735">
    <property type="entry name" value="NAD(P)-binding Rossmann-fold domains"/>
    <property type="match status" value="1"/>
</dbReference>
<comment type="similarity">
    <text evidence="1 3">Belongs to the short-chain dehydrogenases/reductases (SDR) family.</text>
</comment>